<keyword evidence="16" id="KW-1185">Reference proteome</keyword>
<dbReference type="PANTHER" id="PTHR11214">
    <property type="entry name" value="BETA-1,3-N-ACETYLGLUCOSAMINYLTRANSFERASE"/>
    <property type="match status" value="1"/>
</dbReference>
<dbReference type="PROSITE" id="PS51304">
    <property type="entry name" value="GALECTIN"/>
    <property type="match status" value="1"/>
</dbReference>
<dbReference type="SMART" id="SM00908">
    <property type="entry name" value="Gal-bind_lectin"/>
    <property type="match status" value="1"/>
</dbReference>
<comment type="similarity">
    <text evidence="4">Belongs to the glycosyltransferase 31 family.</text>
</comment>
<dbReference type="InterPro" id="IPR002659">
    <property type="entry name" value="Glyco_trans_31"/>
</dbReference>
<dbReference type="PANTHER" id="PTHR11214:SF129">
    <property type="entry name" value="BETA-1,3-GALACTOSYLTRANSFERASE GALT1"/>
    <property type="match status" value="1"/>
</dbReference>
<evidence type="ECO:0000256" key="11">
    <source>
        <dbReference type="ARBA" id="ARBA00023136"/>
    </source>
</evidence>
<evidence type="ECO:0000256" key="1">
    <source>
        <dbReference type="ARBA" id="ARBA00001936"/>
    </source>
</evidence>
<evidence type="ECO:0000256" key="10">
    <source>
        <dbReference type="ARBA" id="ARBA00023034"/>
    </source>
</evidence>
<keyword evidence="6" id="KW-0808">Transferase</keyword>
<keyword evidence="5" id="KW-0328">Glycosyltransferase</keyword>
<name>A0A843V8G4_COLES</name>
<comment type="caution">
    <text evidence="15">The sequence shown here is derived from an EMBL/GenBank/DDBJ whole genome shotgun (WGS) entry which is preliminary data.</text>
</comment>
<gene>
    <name evidence="15" type="ORF">Taro_024135</name>
</gene>
<feature type="region of interest" description="Disordered" evidence="13">
    <location>
        <begin position="268"/>
        <end position="291"/>
    </location>
</feature>
<evidence type="ECO:0000256" key="7">
    <source>
        <dbReference type="ARBA" id="ARBA00022692"/>
    </source>
</evidence>
<comment type="pathway">
    <text evidence="3">Protein modification; protein glycosylation.</text>
</comment>
<proteinExistence type="inferred from homology"/>
<dbReference type="Pfam" id="PF01762">
    <property type="entry name" value="Galactosyl_T"/>
    <property type="match status" value="1"/>
</dbReference>
<evidence type="ECO:0000256" key="5">
    <source>
        <dbReference type="ARBA" id="ARBA00022676"/>
    </source>
</evidence>
<keyword evidence="8" id="KW-0735">Signal-anchor</keyword>
<keyword evidence="11" id="KW-0472">Membrane</keyword>
<dbReference type="SUPFAM" id="SSF49899">
    <property type="entry name" value="Concanavalin A-like lectins/glucanases"/>
    <property type="match status" value="1"/>
</dbReference>
<protein>
    <recommendedName>
        <fullName evidence="14">Galectin domain-containing protein</fullName>
    </recommendedName>
</protein>
<accession>A0A843V8G4</accession>
<keyword evidence="7" id="KW-0812">Transmembrane</keyword>
<organism evidence="15 16">
    <name type="scientific">Colocasia esculenta</name>
    <name type="common">Wild taro</name>
    <name type="synonym">Arum esculentum</name>
    <dbReference type="NCBI Taxonomy" id="4460"/>
    <lineage>
        <taxon>Eukaryota</taxon>
        <taxon>Viridiplantae</taxon>
        <taxon>Streptophyta</taxon>
        <taxon>Embryophyta</taxon>
        <taxon>Tracheophyta</taxon>
        <taxon>Spermatophyta</taxon>
        <taxon>Magnoliopsida</taxon>
        <taxon>Liliopsida</taxon>
        <taxon>Araceae</taxon>
        <taxon>Aroideae</taxon>
        <taxon>Colocasieae</taxon>
        <taxon>Colocasia</taxon>
    </lineage>
</organism>
<comment type="cofactor">
    <cofactor evidence="1">
        <name>Mn(2+)</name>
        <dbReference type="ChEBI" id="CHEBI:29035"/>
    </cofactor>
</comment>
<sequence length="590" mass="66728">MKKWSGSVVILTLFGLLVLRYGIVENPLAERLILRSFSQNTSDFLHWKNEATPPSFQNPDGTSKVMSTDKIVSSLFRQQNFSDEELRSLQTWKRLKHLVDHAEGLPNAVEAVKEATSAWGGLVNSILDEKRLAFENGSQKPKEKQCPYAIRRMNTSEFSNSGFRLKIPCGMVQGSSITIIGTPGGLLGNFRIDLTGTTLPGEPDPPIVLHYNVRLHGDKVTEDPVIVQNTWTVAHDWGSEERCPPPKPDDQKVDELEKCSAMVGKDDKQLSVRKKQTNGSRLSMDPKERSKPRHYFPFKQGHLVIATLRVGVEGIQMAVDGKHITSFAYRESLEPWLINEVRISGDIKLISVLASGLPTSEDLEHMIDLQTLKSPPLPPHKALDLFIGVVSTANNFKRRMAVRRTWMQYNAVRSAEVAVRFFVGLTDVVSAKYVMKTDDDAFVRVDEVLTSLNNTSVTAGLLYGRINSDSEPHRNSDSKWYISPQEWPEEKYPPWAHGPGYVVSQDIAKTVHRQHRKGRLKMFKLEDVAMGIWISEMKKKGANIHYVKDERIYNEGCESGYVVAHYQGPRDMLCLWQKLQETQRARCCDE</sequence>
<evidence type="ECO:0000256" key="6">
    <source>
        <dbReference type="ARBA" id="ARBA00022679"/>
    </source>
</evidence>
<evidence type="ECO:0000256" key="13">
    <source>
        <dbReference type="SAM" id="MobiDB-lite"/>
    </source>
</evidence>
<keyword evidence="9" id="KW-1133">Transmembrane helix</keyword>
<dbReference type="InterPro" id="IPR013320">
    <property type="entry name" value="ConA-like_dom_sf"/>
</dbReference>
<dbReference type="GO" id="GO:0000139">
    <property type="term" value="C:Golgi membrane"/>
    <property type="evidence" value="ECO:0007669"/>
    <property type="project" value="UniProtKB-SubCell"/>
</dbReference>
<feature type="domain" description="Galectin" evidence="14">
    <location>
        <begin position="163"/>
        <end position="355"/>
    </location>
</feature>
<dbReference type="SMART" id="SM00276">
    <property type="entry name" value="GLECT"/>
    <property type="match status" value="1"/>
</dbReference>
<evidence type="ECO:0000256" key="4">
    <source>
        <dbReference type="ARBA" id="ARBA00008661"/>
    </source>
</evidence>
<evidence type="ECO:0000313" key="15">
    <source>
        <dbReference type="EMBL" id="MQL91516.1"/>
    </source>
</evidence>
<dbReference type="Gene3D" id="2.60.120.200">
    <property type="match status" value="1"/>
</dbReference>
<dbReference type="CDD" id="cd00070">
    <property type="entry name" value="GLECT"/>
    <property type="match status" value="1"/>
</dbReference>
<dbReference type="GO" id="GO:0010488">
    <property type="term" value="F:UDP-galactose:N-glycan beta-1,3-galactosyltransferase activity"/>
    <property type="evidence" value="ECO:0007669"/>
    <property type="project" value="TreeGrafter"/>
</dbReference>
<dbReference type="InterPro" id="IPR001079">
    <property type="entry name" value="Galectin_CRD"/>
</dbReference>
<dbReference type="GO" id="GO:0030246">
    <property type="term" value="F:carbohydrate binding"/>
    <property type="evidence" value="ECO:0007669"/>
    <property type="project" value="InterPro"/>
</dbReference>
<comment type="subcellular location">
    <subcellularLocation>
        <location evidence="2">Golgi apparatus membrane</location>
        <topology evidence="2">Single-pass type II membrane protein</topology>
    </subcellularLocation>
</comment>
<evidence type="ECO:0000256" key="8">
    <source>
        <dbReference type="ARBA" id="ARBA00022968"/>
    </source>
</evidence>
<evidence type="ECO:0000256" key="2">
    <source>
        <dbReference type="ARBA" id="ARBA00004323"/>
    </source>
</evidence>
<dbReference type="EMBL" id="NMUH01001349">
    <property type="protein sequence ID" value="MQL91516.1"/>
    <property type="molecule type" value="Genomic_DNA"/>
</dbReference>
<evidence type="ECO:0000313" key="16">
    <source>
        <dbReference type="Proteomes" id="UP000652761"/>
    </source>
</evidence>
<dbReference type="Gene3D" id="3.90.550.50">
    <property type="match status" value="1"/>
</dbReference>
<evidence type="ECO:0000256" key="9">
    <source>
        <dbReference type="ARBA" id="ARBA00022989"/>
    </source>
</evidence>
<evidence type="ECO:0000256" key="3">
    <source>
        <dbReference type="ARBA" id="ARBA00004922"/>
    </source>
</evidence>
<evidence type="ECO:0000259" key="14">
    <source>
        <dbReference type="PROSITE" id="PS51304"/>
    </source>
</evidence>
<dbReference type="AlphaFoldDB" id="A0A843V8G4"/>
<keyword evidence="12" id="KW-0464">Manganese</keyword>
<reference evidence="15" key="1">
    <citation type="submission" date="2017-07" db="EMBL/GenBank/DDBJ databases">
        <title>Taro Niue Genome Assembly and Annotation.</title>
        <authorList>
            <person name="Atibalentja N."/>
            <person name="Keating K."/>
            <person name="Fields C.J."/>
        </authorList>
    </citation>
    <scope>NUCLEOTIDE SEQUENCE</scope>
    <source>
        <strain evidence="15">Niue_2</strain>
        <tissue evidence="15">Leaf</tissue>
    </source>
</reference>
<dbReference type="UniPathway" id="UPA00378"/>
<dbReference type="OrthoDB" id="2139606at2759"/>
<evidence type="ECO:0000256" key="12">
    <source>
        <dbReference type="ARBA" id="ARBA00023211"/>
    </source>
</evidence>
<dbReference type="Pfam" id="PF00337">
    <property type="entry name" value="Gal-bind_lectin"/>
    <property type="match status" value="1"/>
</dbReference>
<keyword evidence="10" id="KW-0333">Golgi apparatus</keyword>
<dbReference type="GO" id="GO:1901137">
    <property type="term" value="P:carbohydrate derivative biosynthetic process"/>
    <property type="evidence" value="ECO:0007669"/>
    <property type="project" value="UniProtKB-ARBA"/>
</dbReference>
<dbReference type="Proteomes" id="UP000652761">
    <property type="component" value="Unassembled WGS sequence"/>
</dbReference>